<feature type="region of interest" description="Disordered" evidence="1">
    <location>
        <begin position="436"/>
        <end position="464"/>
    </location>
</feature>
<gene>
    <name evidence="2" type="ORF">G7K_5535-t1</name>
</gene>
<evidence type="ECO:0000313" key="3">
    <source>
        <dbReference type="Proteomes" id="UP000033140"/>
    </source>
</evidence>
<sequence>MFTEARSRLTDTKGKLLDMPNCNIYLDKPSFTLDEEITGIVNVDLVGAFNPKAADVAVKVQLRGMSKAGSKEVEFVAHEIMLHPVSADPGSAGLRPLAIGELHTMPFTFTLPSLMLPPTLRTDRAAVSYVVKAICYRNKLMSIAKKQKEVIPVLIKPPRMNPLEPVVEKEIQVYGGVEGAFICLAHPPSLTPSSDRGSHRLLLAYDPGHILVRNFNLTLTCVLTTQADSARNVTEYHLPYAVTSDDRSEGQAEVTFDVPMNVEQTINLRNITRVYKFRVALEVDVATWSGRPGGMKKVEIEFAINVYGQHIPFALPTNFNPFERRGTASSLGFYSASSLSGPPSPAVSGTGRLAKKSSSSSLRTTSTWNKTPSSPLEQYFPDFNAGSVSPRVNIASRRKINLPPVVEDFTCVPPAQTSPLQGTFLKAKRSLQSLQAFTTRSKGSSPHSSPDMERPGSKLRSKRSLDLTTLFSSLGHEKTSPSVKQDAFTLISPGPSAHNTIKEKPTGNGDRVLPYKSSPRTPPSFPPPPVPPPRVGSPLLPSLPAHPKSYRPPTGLGILTVSQASGERSPGLPALSASSGSDGSSFVMTAETPATEHGPSTAVENVPMPILGFVPRAKVEINTAAVLAAPKRRSVYMQEVEDEAFAFNGSAGSHSKDGSADSVDEWRNVVEQALEYDIDLLQAESLAL</sequence>
<dbReference type="InterPro" id="IPR014752">
    <property type="entry name" value="Arrestin-like_C"/>
</dbReference>
<dbReference type="Gene3D" id="2.60.40.640">
    <property type="match status" value="1"/>
</dbReference>
<proteinExistence type="predicted"/>
<reference evidence="2 3" key="3">
    <citation type="journal article" date="2015" name="Genome Announc.">
        <title>Draft Genome Sequence of the Archiascomycetous Yeast Saitoella complicata.</title>
        <authorList>
            <person name="Yamauchi K."/>
            <person name="Kondo S."/>
            <person name="Hamamoto M."/>
            <person name="Takahashi Y."/>
            <person name="Ogura Y."/>
            <person name="Hayashi T."/>
            <person name="Nishida H."/>
        </authorList>
    </citation>
    <scope>NUCLEOTIDE SEQUENCE [LARGE SCALE GENOMIC DNA]</scope>
    <source>
        <strain evidence="2 3">NRRL Y-17804</strain>
    </source>
</reference>
<feature type="region of interest" description="Disordered" evidence="1">
    <location>
        <begin position="476"/>
        <end position="585"/>
    </location>
</feature>
<dbReference type="Proteomes" id="UP000033140">
    <property type="component" value="Unassembled WGS sequence"/>
</dbReference>
<dbReference type="InterPro" id="IPR014756">
    <property type="entry name" value="Ig_E-set"/>
</dbReference>
<organism evidence="2 3">
    <name type="scientific">Saitoella complicata (strain BCRC 22490 / CBS 7301 / JCM 7358 / NBRC 10748 / NRRL Y-17804)</name>
    <dbReference type="NCBI Taxonomy" id="698492"/>
    <lineage>
        <taxon>Eukaryota</taxon>
        <taxon>Fungi</taxon>
        <taxon>Dikarya</taxon>
        <taxon>Ascomycota</taxon>
        <taxon>Taphrinomycotina</taxon>
        <taxon>Taphrinomycotina incertae sedis</taxon>
        <taxon>Saitoella</taxon>
    </lineage>
</organism>
<accession>A0A0E9NNN3</accession>
<dbReference type="EMBL" id="BACD03000046">
    <property type="protein sequence ID" value="GAO51434.1"/>
    <property type="molecule type" value="Genomic_DNA"/>
</dbReference>
<feature type="compositionally biased region" description="Low complexity" evidence="1">
    <location>
        <begin position="569"/>
        <end position="585"/>
    </location>
</feature>
<feature type="compositionally biased region" description="Low complexity" evidence="1">
    <location>
        <begin position="340"/>
        <end position="349"/>
    </location>
</feature>
<evidence type="ECO:0000313" key="2">
    <source>
        <dbReference type="EMBL" id="GAO51434.1"/>
    </source>
</evidence>
<feature type="compositionally biased region" description="Polar residues" evidence="1">
    <location>
        <begin position="436"/>
        <end position="448"/>
    </location>
</feature>
<dbReference type="AlphaFoldDB" id="A0A0E9NNN3"/>
<dbReference type="SUPFAM" id="SSF81296">
    <property type="entry name" value="E set domains"/>
    <property type="match status" value="1"/>
</dbReference>
<reference evidence="2 3" key="1">
    <citation type="journal article" date="2011" name="J. Gen. Appl. Microbiol.">
        <title>Draft genome sequencing of the enigmatic yeast Saitoella complicata.</title>
        <authorList>
            <person name="Nishida H."/>
            <person name="Hamamoto M."/>
            <person name="Sugiyama J."/>
        </authorList>
    </citation>
    <scope>NUCLEOTIDE SEQUENCE [LARGE SCALE GENOMIC DNA]</scope>
    <source>
        <strain evidence="2 3">NRRL Y-17804</strain>
    </source>
</reference>
<feature type="region of interest" description="Disordered" evidence="1">
    <location>
        <begin position="340"/>
        <end position="373"/>
    </location>
</feature>
<protein>
    <submittedName>
        <fullName evidence="2">Uncharacterized protein</fullName>
    </submittedName>
</protein>
<name>A0A0E9NNN3_SAICN</name>
<feature type="compositionally biased region" description="Low complexity" evidence="1">
    <location>
        <begin position="357"/>
        <end position="367"/>
    </location>
</feature>
<reference evidence="2 3" key="2">
    <citation type="journal article" date="2014" name="J. Gen. Appl. Microbiol.">
        <title>The early diverging ascomycetous budding yeast Saitoella complicata has three histone deacetylases belonging to the Clr6, Hos2, and Rpd3 lineages.</title>
        <authorList>
            <person name="Nishida H."/>
            <person name="Matsumoto T."/>
            <person name="Kondo S."/>
            <person name="Hamamoto M."/>
            <person name="Yoshikawa H."/>
        </authorList>
    </citation>
    <scope>NUCLEOTIDE SEQUENCE [LARGE SCALE GENOMIC DNA]</scope>
    <source>
        <strain evidence="2 3">NRRL Y-17804</strain>
    </source>
</reference>
<keyword evidence="3" id="KW-1185">Reference proteome</keyword>
<evidence type="ECO:0000256" key="1">
    <source>
        <dbReference type="SAM" id="MobiDB-lite"/>
    </source>
</evidence>
<comment type="caution">
    <text evidence="2">The sequence shown here is derived from an EMBL/GenBank/DDBJ whole genome shotgun (WGS) entry which is preliminary data.</text>
</comment>
<feature type="compositionally biased region" description="Pro residues" evidence="1">
    <location>
        <begin position="520"/>
        <end position="535"/>
    </location>
</feature>